<feature type="chain" id="PRO_5041296892" evidence="1">
    <location>
        <begin position="19"/>
        <end position="121"/>
    </location>
</feature>
<comment type="caution">
    <text evidence="2">The sequence shown here is derived from an EMBL/GenBank/DDBJ whole genome shotgun (WGS) entry which is preliminary data.</text>
</comment>
<feature type="signal peptide" evidence="1">
    <location>
        <begin position="1"/>
        <end position="18"/>
    </location>
</feature>
<evidence type="ECO:0000313" key="2">
    <source>
        <dbReference type="EMBL" id="CAJ0596643.1"/>
    </source>
</evidence>
<keyword evidence="3" id="KW-1185">Reference proteome</keyword>
<evidence type="ECO:0000313" key="3">
    <source>
        <dbReference type="Proteomes" id="UP001176961"/>
    </source>
</evidence>
<dbReference type="EMBL" id="CATQJL010000223">
    <property type="protein sequence ID" value="CAJ0596643.1"/>
    <property type="molecule type" value="Genomic_DNA"/>
</dbReference>
<dbReference type="AlphaFoldDB" id="A0AA36M356"/>
<keyword evidence="1" id="KW-0732">Signal</keyword>
<dbReference type="Proteomes" id="UP001176961">
    <property type="component" value="Unassembled WGS sequence"/>
</dbReference>
<protein>
    <submittedName>
        <fullName evidence="2">Uncharacterized protein</fullName>
    </submittedName>
</protein>
<proteinExistence type="predicted"/>
<sequence>MRIFAIPLVFMLLHHTSGEIARPVDYLGGFNSLKFNDVSNPWKFRRVRTPRNPIRRRDFHDFVTDYDYELMMRMLPVYKRKRSYDASLWLKWTTFFISSKLCTLSKAFGWRKLQTRLFGCN</sequence>
<organism evidence="2 3">
    <name type="scientific">Cylicocyclus nassatus</name>
    <name type="common">Nematode worm</name>
    <dbReference type="NCBI Taxonomy" id="53992"/>
    <lineage>
        <taxon>Eukaryota</taxon>
        <taxon>Metazoa</taxon>
        <taxon>Ecdysozoa</taxon>
        <taxon>Nematoda</taxon>
        <taxon>Chromadorea</taxon>
        <taxon>Rhabditida</taxon>
        <taxon>Rhabditina</taxon>
        <taxon>Rhabditomorpha</taxon>
        <taxon>Strongyloidea</taxon>
        <taxon>Strongylidae</taxon>
        <taxon>Cylicocyclus</taxon>
    </lineage>
</organism>
<reference evidence="2" key="1">
    <citation type="submission" date="2023-07" db="EMBL/GenBank/DDBJ databases">
        <authorList>
            <consortium name="CYATHOMIX"/>
        </authorList>
    </citation>
    <scope>NUCLEOTIDE SEQUENCE</scope>
    <source>
        <strain evidence="2">N/A</strain>
    </source>
</reference>
<evidence type="ECO:0000256" key="1">
    <source>
        <dbReference type="SAM" id="SignalP"/>
    </source>
</evidence>
<gene>
    <name evidence="2" type="ORF">CYNAS_LOCUS8626</name>
</gene>
<name>A0AA36M356_CYLNA</name>
<accession>A0AA36M356</accession>